<comment type="caution">
    <text evidence="1">The sequence shown here is derived from an EMBL/GenBank/DDBJ whole genome shotgun (WGS) entry which is preliminary data.</text>
</comment>
<accession>A0AAV2AEC4</accession>
<dbReference type="EMBL" id="CAXIEN010000152">
    <property type="protein sequence ID" value="CAL1282032.1"/>
    <property type="molecule type" value="Genomic_DNA"/>
</dbReference>
<evidence type="ECO:0000313" key="1">
    <source>
        <dbReference type="EMBL" id="CAL1282032.1"/>
    </source>
</evidence>
<proteinExistence type="predicted"/>
<name>A0AAV2AEC4_9ARAC</name>
<organism evidence="1 2">
    <name type="scientific">Larinioides sclopetarius</name>
    <dbReference type="NCBI Taxonomy" id="280406"/>
    <lineage>
        <taxon>Eukaryota</taxon>
        <taxon>Metazoa</taxon>
        <taxon>Ecdysozoa</taxon>
        <taxon>Arthropoda</taxon>
        <taxon>Chelicerata</taxon>
        <taxon>Arachnida</taxon>
        <taxon>Araneae</taxon>
        <taxon>Araneomorphae</taxon>
        <taxon>Entelegynae</taxon>
        <taxon>Araneoidea</taxon>
        <taxon>Araneidae</taxon>
        <taxon>Larinioides</taxon>
    </lineage>
</organism>
<dbReference type="AlphaFoldDB" id="A0AAV2AEC4"/>
<evidence type="ECO:0000313" key="2">
    <source>
        <dbReference type="Proteomes" id="UP001497382"/>
    </source>
</evidence>
<keyword evidence="2" id="KW-1185">Reference proteome</keyword>
<dbReference type="Proteomes" id="UP001497382">
    <property type="component" value="Unassembled WGS sequence"/>
</dbReference>
<reference evidence="1 2" key="1">
    <citation type="submission" date="2024-04" db="EMBL/GenBank/DDBJ databases">
        <authorList>
            <person name="Rising A."/>
            <person name="Reimegard J."/>
            <person name="Sonavane S."/>
            <person name="Akerstrom W."/>
            <person name="Nylinder S."/>
            <person name="Hedman E."/>
            <person name="Kallberg Y."/>
        </authorList>
    </citation>
    <scope>NUCLEOTIDE SEQUENCE [LARGE SCALE GENOMIC DNA]</scope>
</reference>
<protein>
    <submittedName>
        <fullName evidence="1">Uncharacterized protein</fullName>
    </submittedName>
</protein>
<gene>
    <name evidence="1" type="ORF">LARSCL_LOCUS11919</name>
</gene>
<sequence>MLRRAPDVIPDASNESEETPFCFDYPTLIEGADLDKVRKDIKSRGGDYEESFRF</sequence>